<dbReference type="Gene3D" id="3.20.20.80">
    <property type="entry name" value="Glycosidases"/>
    <property type="match status" value="1"/>
</dbReference>
<dbReference type="InterPro" id="IPR017853">
    <property type="entry name" value="GH"/>
</dbReference>
<name>A0A561SK39_9PSEU</name>
<dbReference type="RefSeq" id="WP_212612342.1">
    <property type="nucleotide sequence ID" value="NZ_VIWU01000001.1"/>
</dbReference>
<proteinExistence type="predicted"/>
<dbReference type="InterPro" id="IPR028212">
    <property type="entry name" value="GHL6"/>
</dbReference>
<evidence type="ECO:0000313" key="1">
    <source>
        <dbReference type="EMBL" id="TWF75219.1"/>
    </source>
</evidence>
<dbReference type="AlphaFoldDB" id="A0A561SK39"/>
<protein>
    <submittedName>
        <fullName evidence="1">Beta-galactosidase GanA</fullName>
    </submittedName>
</protein>
<dbReference type="Pfam" id="PF14871">
    <property type="entry name" value="GHL6"/>
    <property type="match status" value="1"/>
</dbReference>
<dbReference type="Gene3D" id="3.40.50.880">
    <property type="match status" value="1"/>
</dbReference>
<dbReference type="SUPFAM" id="SSF51445">
    <property type="entry name" value="(Trans)glycosidases"/>
    <property type="match status" value="1"/>
</dbReference>
<dbReference type="EMBL" id="VIWU01000001">
    <property type="protein sequence ID" value="TWF75219.1"/>
    <property type="molecule type" value="Genomic_DNA"/>
</dbReference>
<gene>
    <name evidence="1" type="ORF">FHX44_111103</name>
</gene>
<dbReference type="InterPro" id="IPR029062">
    <property type="entry name" value="Class_I_gatase-like"/>
</dbReference>
<keyword evidence="2" id="KW-1185">Reference proteome</keyword>
<dbReference type="SUPFAM" id="SSF52317">
    <property type="entry name" value="Class I glutamine amidotransferase-like"/>
    <property type="match status" value="1"/>
</dbReference>
<dbReference type="Proteomes" id="UP000321261">
    <property type="component" value="Unassembled WGS sequence"/>
</dbReference>
<sequence length="747" mass="82073">MSDPYGATGPWHRRTLRWGQTNLTEVDPLRYDDAWWRRHWRRTRVQGVIVNAGGILAYYPSRFPLHRRAEHLGDRDLYGEIVAAAREEGLAVLARMDSNRADERFHAAHPGWFTVDADGVPHRSGDRFIACVNSPYYDEYLPGVLREIIERSAPDGFADNSWSGLERARICHCAHCGRGFAAAAGERLPRTADWDDPVYRAWIRWNYARRLEIWDANNRVTTEAGGPDCLWLGMNAGEVITQGERFRDHRAIVKRAPLLMLDHQWRREGTGFHTNGDAAKVIHSLFGWDRVIAESTAMYDAGRPTFRLGSKPPAEARMWAYDGIAAGLSPWWHHIGADSDDRRQYATAEPVFTWHAEHERFLTGRTPVASVAVLWSQDNHDFHGRDAPRERTGLPYSGVVDALVRARVPYLPVHADDVDGLDVDAGGIRVLVLPNLAAMTDEQCAQVRRFVARGGGLVATGETSRYDADGVARPDLALGDLLGVHATGEHHGSTAPSEPSWECWAAHTHLRLRPSTRGRGDGPGAAAGSGDTARHAVLDGFEATDLLPFGGRIEVVHAREGTEVLATFVPPFPIYPPETSWMRRPETAVPAVVVRDAPVTGGGRVAYLAADVDRCHGRAQHPDHARLLANTVRWAAGAPQPLTVTGPGLLDCHLYRQGDALVLHLVNLTGDGGRGPLQEVVPVGPVEVEVRLPAPAEAVVVRSLVAGGEQTHVVVGEVARFPVATVAEHEVLLVIPERHPDDQGGAR</sequence>
<reference evidence="1 2" key="1">
    <citation type="submission" date="2019-06" db="EMBL/GenBank/DDBJ databases">
        <title>Sequencing the genomes of 1000 actinobacteria strains.</title>
        <authorList>
            <person name="Klenk H.-P."/>
        </authorList>
    </citation>
    <scope>NUCLEOTIDE SEQUENCE [LARGE SCALE GENOMIC DNA]</scope>
    <source>
        <strain evidence="1 2">DSM 45671</strain>
    </source>
</reference>
<comment type="caution">
    <text evidence="1">The sequence shown here is derived from an EMBL/GenBank/DDBJ whole genome shotgun (WGS) entry which is preliminary data.</text>
</comment>
<accession>A0A561SK39</accession>
<organism evidence="1 2">
    <name type="scientific">Pseudonocardia hierapolitana</name>
    <dbReference type="NCBI Taxonomy" id="1128676"/>
    <lineage>
        <taxon>Bacteria</taxon>
        <taxon>Bacillati</taxon>
        <taxon>Actinomycetota</taxon>
        <taxon>Actinomycetes</taxon>
        <taxon>Pseudonocardiales</taxon>
        <taxon>Pseudonocardiaceae</taxon>
        <taxon>Pseudonocardia</taxon>
    </lineage>
</organism>
<evidence type="ECO:0000313" key="2">
    <source>
        <dbReference type="Proteomes" id="UP000321261"/>
    </source>
</evidence>
<dbReference type="CDD" id="cd03143">
    <property type="entry name" value="A4_beta-galactosidase_middle_domain"/>
    <property type="match status" value="1"/>
</dbReference>